<feature type="region of interest" description="Disordered" evidence="1">
    <location>
        <begin position="1"/>
        <end position="126"/>
    </location>
</feature>
<evidence type="ECO:0000313" key="3">
    <source>
        <dbReference type="RefSeq" id="XP_016690750.1"/>
    </source>
</evidence>
<feature type="compositionally biased region" description="Basic residues" evidence="1">
    <location>
        <begin position="105"/>
        <end position="115"/>
    </location>
</feature>
<gene>
    <name evidence="3" type="primary">LOC107907967</name>
</gene>
<reference evidence="3" key="2">
    <citation type="submission" date="2025-08" db="UniProtKB">
        <authorList>
            <consortium name="RefSeq"/>
        </authorList>
    </citation>
    <scope>IDENTIFICATION</scope>
</reference>
<name>A0A1U8JKD2_GOSHI</name>
<dbReference type="AlphaFoldDB" id="A0A1U8JKD2"/>
<sequence length="126" mass="13616">MDDDASPSTRPRHSPGPSSAPIQSIGPAIAPTQSPDPAVQRMIPTEQPFQMMSGLSPWPGSSPFFITPSGPPMWLIVPTPTTRSLPEEPESPPEQPEPSPEARQRRNPARNHRRPPCGTESGGHED</sequence>
<evidence type="ECO:0000313" key="2">
    <source>
        <dbReference type="Proteomes" id="UP000818029"/>
    </source>
</evidence>
<reference evidence="2" key="1">
    <citation type="journal article" date="2020" name="Nat. Genet.">
        <title>Genomic diversifications of five Gossypium allopolyploid species and their impact on cotton improvement.</title>
        <authorList>
            <person name="Chen Z.J."/>
            <person name="Sreedasyam A."/>
            <person name="Ando A."/>
            <person name="Song Q."/>
            <person name="De Santiago L.M."/>
            <person name="Hulse-Kemp A.M."/>
            <person name="Ding M."/>
            <person name="Ye W."/>
            <person name="Kirkbride R.C."/>
            <person name="Jenkins J."/>
            <person name="Plott C."/>
            <person name="Lovell J."/>
            <person name="Lin Y.M."/>
            <person name="Vaughn R."/>
            <person name="Liu B."/>
            <person name="Simpson S."/>
            <person name="Scheffler B.E."/>
            <person name="Wen L."/>
            <person name="Saski C.A."/>
            <person name="Grover C.E."/>
            <person name="Hu G."/>
            <person name="Conover J.L."/>
            <person name="Carlson J.W."/>
            <person name="Shu S."/>
            <person name="Boston L.B."/>
            <person name="Williams M."/>
            <person name="Peterson D.G."/>
            <person name="McGee K."/>
            <person name="Jones D.C."/>
            <person name="Wendel J.F."/>
            <person name="Stelly D.M."/>
            <person name="Grimwood J."/>
            <person name="Schmutz J."/>
        </authorList>
    </citation>
    <scope>NUCLEOTIDE SEQUENCE [LARGE SCALE GENOMIC DNA]</scope>
    <source>
        <strain evidence="2">cv. TM-1</strain>
    </source>
</reference>
<dbReference type="RefSeq" id="XP_016690750.1">
    <property type="nucleotide sequence ID" value="XM_016835261.1"/>
</dbReference>
<dbReference type="Proteomes" id="UP000818029">
    <property type="component" value="Chromosome D08"/>
</dbReference>
<dbReference type="OrthoDB" id="10411746at2759"/>
<protein>
    <submittedName>
        <fullName evidence="3">Lysine-rich arabinogalactan protein 19-like</fullName>
    </submittedName>
</protein>
<dbReference type="KEGG" id="ghi:107907967"/>
<evidence type="ECO:0000256" key="1">
    <source>
        <dbReference type="SAM" id="MobiDB-lite"/>
    </source>
</evidence>
<organism evidence="2 3">
    <name type="scientific">Gossypium hirsutum</name>
    <name type="common">Upland cotton</name>
    <name type="synonym">Gossypium mexicanum</name>
    <dbReference type="NCBI Taxonomy" id="3635"/>
    <lineage>
        <taxon>Eukaryota</taxon>
        <taxon>Viridiplantae</taxon>
        <taxon>Streptophyta</taxon>
        <taxon>Embryophyta</taxon>
        <taxon>Tracheophyta</taxon>
        <taxon>Spermatophyta</taxon>
        <taxon>Magnoliopsida</taxon>
        <taxon>eudicotyledons</taxon>
        <taxon>Gunneridae</taxon>
        <taxon>Pentapetalae</taxon>
        <taxon>rosids</taxon>
        <taxon>malvids</taxon>
        <taxon>Malvales</taxon>
        <taxon>Malvaceae</taxon>
        <taxon>Malvoideae</taxon>
        <taxon>Gossypium</taxon>
    </lineage>
</organism>
<dbReference type="GeneID" id="107907967"/>
<accession>A0A1U8JKD2</accession>
<keyword evidence="2" id="KW-1185">Reference proteome</keyword>
<dbReference type="PaxDb" id="3635-A0A1U8JKD2"/>
<proteinExistence type="predicted"/>